<organism evidence="1 2">
    <name type="scientific">Canibacter oris</name>
    <dbReference type="NCBI Taxonomy" id="1365628"/>
    <lineage>
        <taxon>Bacteria</taxon>
        <taxon>Bacillati</taxon>
        <taxon>Actinomycetota</taxon>
        <taxon>Actinomycetes</taxon>
        <taxon>Micrococcales</taxon>
        <taxon>Microbacteriaceae</taxon>
        <taxon>Canibacter</taxon>
    </lineage>
</organism>
<comment type="caution">
    <text evidence="1">The sequence shown here is derived from an EMBL/GenBank/DDBJ whole genome shotgun (WGS) entry which is preliminary data.</text>
</comment>
<dbReference type="Proteomes" id="UP000571183">
    <property type="component" value="Unassembled WGS sequence"/>
</dbReference>
<dbReference type="AlphaFoldDB" id="A0A840DLA2"/>
<gene>
    <name evidence="1" type="ORF">F5897_000033</name>
</gene>
<dbReference type="EMBL" id="JACIFD010000001">
    <property type="protein sequence ID" value="MBB4070757.1"/>
    <property type="molecule type" value="Genomic_DNA"/>
</dbReference>
<evidence type="ECO:0000313" key="2">
    <source>
        <dbReference type="Proteomes" id="UP000571183"/>
    </source>
</evidence>
<name>A0A840DLA2_9MICO</name>
<keyword evidence="2" id="KW-1185">Reference proteome</keyword>
<accession>A0A840DLA2</accession>
<dbReference type="Pfam" id="PF10611">
    <property type="entry name" value="DUF2469"/>
    <property type="match status" value="1"/>
</dbReference>
<sequence>MSDEESNSYEREAEAALFREYRDIAGQFRYAVETERRFYLANEVQVGELLIGNQAALEVTLQDVWVWDVYRPDRFVQNARVVTFKDVNIEELNTKEVSLPDSFTLDS</sequence>
<evidence type="ECO:0000313" key="1">
    <source>
        <dbReference type="EMBL" id="MBB4070757.1"/>
    </source>
</evidence>
<evidence type="ECO:0008006" key="3">
    <source>
        <dbReference type="Google" id="ProtNLM"/>
    </source>
</evidence>
<proteinExistence type="predicted"/>
<dbReference type="RefSeq" id="WP_124823942.1">
    <property type="nucleotide sequence ID" value="NZ_JACIFD010000001.1"/>
</dbReference>
<dbReference type="InterPro" id="IPR019592">
    <property type="entry name" value="DUF2469"/>
</dbReference>
<protein>
    <recommendedName>
        <fullName evidence="3">DUF2469 family protein</fullName>
    </recommendedName>
</protein>
<reference evidence="1" key="1">
    <citation type="submission" date="2020-08" db="EMBL/GenBank/DDBJ databases">
        <title>Sequencing the genomes of 1000 actinobacteria strains.</title>
        <authorList>
            <person name="Klenk H.-P."/>
        </authorList>
    </citation>
    <scope>NUCLEOTIDE SEQUENCE [LARGE SCALE GENOMIC DNA]</scope>
    <source>
        <strain evidence="1">DSM 27064</strain>
    </source>
</reference>